<dbReference type="SMART" id="SM00034">
    <property type="entry name" value="CLECT"/>
    <property type="match status" value="1"/>
</dbReference>
<evidence type="ECO:0000313" key="3">
    <source>
        <dbReference type="EMBL" id="VDK46327.1"/>
    </source>
</evidence>
<gene>
    <name evidence="3" type="ORF">CGOC_LOCUS744</name>
</gene>
<organism evidence="3 4">
    <name type="scientific">Cylicostephanus goldi</name>
    <name type="common">Nematode worm</name>
    <dbReference type="NCBI Taxonomy" id="71465"/>
    <lineage>
        <taxon>Eukaryota</taxon>
        <taxon>Metazoa</taxon>
        <taxon>Ecdysozoa</taxon>
        <taxon>Nematoda</taxon>
        <taxon>Chromadorea</taxon>
        <taxon>Rhabditida</taxon>
        <taxon>Rhabditina</taxon>
        <taxon>Rhabditomorpha</taxon>
        <taxon>Strongyloidea</taxon>
        <taxon>Strongylidae</taxon>
        <taxon>Cylicostephanus</taxon>
    </lineage>
</organism>
<dbReference type="InterPro" id="IPR018378">
    <property type="entry name" value="C-type_lectin_CS"/>
</dbReference>
<evidence type="ECO:0000259" key="2">
    <source>
        <dbReference type="PROSITE" id="PS50041"/>
    </source>
</evidence>
<keyword evidence="1" id="KW-1015">Disulfide bond</keyword>
<evidence type="ECO:0000313" key="4">
    <source>
        <dbReference type="Proteomes" id="UP000271889"/>
    </source>
</evidence>
<dbReference type="PROSITE" id="PS50041">
    <property type="entry name" value="C_TYPE_LECTIN_2"/>
    <property type="match status" value="1"/>
</dbReference>
<dbReference type="InterPro" id="IPR001304">
    <property type="entry name" value="C-type_lectin-like"/>
</dbReference>
<dbReference type="SUPFAM" id="SSF56436">
    <property type="entry name" value="C-type lectin-like"/>
    <property type="match status" value="1"/>
</dbReference>
<dbReference type="CDD" id="cd00037">
    <property type="entry name" value="CLECT"/>
    <property type="match status" value="1"/>
</dbReference>
<proteinExistence type="predicted"/>
<evidence type="ECO:0000256" key="1">
    <source>
        <dbReference type="ARBA" id="ARBA00023157"/>
    </source>
</evidence>
<dbReference type="GO" id="GO:0045087">
    <property type="term" value="P:innate immune response"/>
    <property type="evidence" value="ECO:0007669"/>
    <property type="project" value="TreeGrafter"/>
</dbReference>
<dbReference type="PROSITE" id="PS00615">
    <property type="entry name" value="C_TYPE_LECTIN_1"/>
    <property type="match status" value="1"/>
</dbReference>
<sequence>MLVNVLLTRPSGAVALMKAAQIFSKGRVNGFRKNVKEVIIIYVSVYGLPQRISITYIQNLIFPAKFSMHFVQVKLDLNQVFANQSYNPANCFCRKHWVQYTFGNLKYGICLEVVADKTRWNWAKESCSSDGSGHLVTVFSKAKHDFVALLFSDLVTRSPYPYVTSDTYHIGLSYDTAQNSYFWEQPASSDPWNKGFPSLDGNATCVIATKFGWQNVNCETKLASYVCQMNTCDTDNYCFEE</sequence>
<dbReference type="Proteomes" id="UP000271889">
    <property type="component" value="Unassembled WGS sequence"/>
</dbReference>
<dbReference type="InterPro" id="IPR016187">
    <property type="entry name" value="CTDL_fold"/>
</dbReference>
<dbReference type="OrthoDB" id="5787264at2759"/>
<dbReference type="InterPro" id="IPR016186">
    <property type="entry name" value="C-type_lectin-like/link_sf"/>
</dbReference>
<reference evidence="3 4" key="1">
    <citation type="submission" date="2018-11" db="EMBL/GenBank/DDBJ databases">
        <authorList>
            <consortium name="Pathogen Informatics"/>
        </authorList>
    </citation>
    <scope>NUCLEOTIDE SEQUENCE [LARGE SCALE GENOMIC DNA]</scope>
</reference>
<protein>
    <recommendedName>
        <fullName evidence="2">C-type lectin domain-containing protein</fullName>
    </recommendedName>
</protein>
<dbReference type="EMBL" id="UYRV01001148">
    <property type="protein sequence ID" value="VDK46327.1"/>
    <property type="molecule type" value="Genomic_DNA"/>
</dbReference>
<dbReference type="PANTHER" id="PTHR31024">
    <property type="entry name" value="C-TYPE LECTIN"/>
    <property type="match status" value="1"/>
</dbReference>
<dbReference type="Gene3D" id="3.10.100.10">
    <property type="entry name" value="Mannose-Binding Protein A, subunit A"/>
    <property type="match status" value="1"/>
</dbReference>
<keyword evidence="4" id="KW-1185">Reference proteome</keyword>
<feature type="domain" description="C-type lectin" evidence="2">
    <location>
        <begin position="106"/>
        <end position="222"/>
    </location>
</feature>
<accession>A0A3P6QKK6</accession>
<name>A0A3P6QKK6_CYLGO</name>
<dbReference type="PANTHER" id="PTHR31024:SF3">
    <property type="entry name" value="C-TYPE LECTIN-RELATED"/>
    <property type="match status" value="1"/>
</dbReference>
<dbReference type="AlphaFoldDB" id="A0A3P6QKK6"/>